<feature type="transmembrane region" description="Helical" evidence="1">
    <location>
        <begin position="185"/>
        <end position="207"/>
    </location>
</feature>
<evidence type="ECO:0000313" key="3">
    <source>
        <dbReference type="Proteomes" id="UP001210380"/>
    </source>
</evidence>
<dbReference type="RefSeq" id="WP_270949100.1">
    <property type="nucleotide sequence ID" value="NZ_JAQGLA010000016.1"/>
</dbReference>
<keyword evidence="1" id="KW-0472">Membrane</keyword>
<organism evidence="2 3">
    <name type="scientific">Saccharopolyspora oryzae</name>
    <dbReference type="NCBI Taxonomy" id="2997343"/>
    <lineage>
        <taxon>Bacteria</taxon>
        <taxon>Bacillati</taxon>
        <taxon>Actinomycetota</taxon>
        <taxon>Actinomycetes</taxon>
        <taxon>Pseudonocardiales</taxon>
        <taxon>Pseudonocardiaceae</taxon>
        <taxon>Saccharopolyspora</taxon>
    </lineage>
</organism>
<keyword evidence="1" id="KW-0812">Transmembrane</keyword>
<name>A0ABT4UXR4_9PSEU</name>
<evidence type="ECO:0000256" key="1">
    <source>
        <dbReference type="SAM" id="Phobius"/>
    </source>
</evidence>
<dbReference type="Proteomes" id="UP001210380">
    <property type="component" value="Unassembled WGS sequence"/>
</dbReference>
<comment type="caution">
    <text evidence="2">The sequence shown here is derived from an EMBL/GenBank/DDBJ whole genome shotgun (WGS) entry which is preliminary data.</text>
</comment>
<protein>
    <submittedName>
        <fullName evidence="2">ABC transporter permease subunit</fullName>
    </submittedName>
</protein>
<gene>
    <name evidence="2" type="ORF">OU415_13725</name>
</gene>
<evidence type="ECO:0000313" key="2">
    <source>
        <dbReference type="EMBL" id="MDA3626500.1"/>
    </source>
</evidence>
<keyword evidence="1" id="KW-1133">Transmembrane helix</keyword>
<feature type="transmembrane region" description="Helical" evidence="1">
    <location>
        <begin position="153"/>
        <end position="178"/>
    </location>
</feature>
<feature type="transmembrane region" description="Helical" evidence="1">
    <location>
        <begin position="55"/>
        <end position="79"/>
    </location>
</feature>
<keyword evidence="3" id="KW-1185">Reference proteome</keyword>
<reference evidence="2 3" key="1">
    <citation type="submission" date="2022-11" db="EMBL/GenBank/DDBJ databases">
        <title>Draft genome sequence of Saccharopolyspora sp. WRP15-2 isolated from rhizosphere soils of wild rice in Thailand.</title>
        <authorList>
            <person name="Duangmal K."/>
            <person name="Kammanee S."/>
            <person name="Muangham S."/>
        </authorList>
    </citation>
    <scope>NUCLEOTIDE SEQUENCE [LARGE SCALE GENOMIC DNA]</scope>
    <source>
        <strain evidence="2 3">WRP15-2</strain>
    </source>
</reference>
<dbReference type="EMBL" id="JAQGLA010000016">
    <property type="protein sequence ID" value="MDA3626500.1"/>
    <property type="molecule type" value="Genomic_DNA"/>
</dbReference>
<sequence>MGALIKAEFRKIFTTNLWWALLIPVALIGFGAGWMGTAFVSIINGFAVLDRPVPLALLSVTTSANFSTVFGMLFGALSISGEYRNKTITTSFLTSNPRSAVLAAKLITAAAIGAGYGLVNALCASLGGLIGAVQDIGSFGDVADWLSVGGASVLSMTLWTLAGVGFGALVSNAVLAIILPLAYKFVVEFIISMALVGSNVSGIGPYLPGSAGNGIVSNLAVPLFVAAVAGPDEPEVPKVAFDALHLVFGGSYGHAWWASLLTFLGYTALFVAGGWWANQRRDIA</sequence>
<feature type="transmembrane region" description="Helical" evidence="1">
    <location>
        <begin position="21"/>
        <end position="43"/>
    </location>
</feature>
<feature type="transmembrane region" description="Helical" evidence="1">
    <location>
        <begin position="255"/>
        <end position="277"/>
    </location>
</feature>
<accession>A0ABT4UXR4</accession>
<feature type="transmembrane region" description="Helical" evidence="1">
    <location>
        <begin position="100"/>
        <end position="133"/>
    </location>
</feature>
<proteinExistence type="predicted"/>